<dbReference type="SUPFAM" id="SSF48508">
    <property type="entry name" value="Nuclear receptor ligand-binding domain"/>
    <property type="match status" value="1"/>
</dbReference>
<dbReference type="GO" id="GO:0030154">
    <property type="term" value="P:cell differentiation"/>
    <property type="evidence" value="ECO:0007669"/>
    <property type="project" value="TreeGrafter"/>
</dbReference>
<name>A0A8S2CYP2_9BILA</name>
<dbReference type="Pfam" id="PF00105">
    <property type="entry name" value="zf-C4"/>
    <property type="match status" value="1"/>
</dbReference>
<keyword evidence="5" id="KW-0238">DNA-binding</keyword>
<accession>A0A8S2CYP2</accession>
<evidence type="ECO:0000256" key="5">
    <source>
        <dbReference type="ARBA" id="ARBA00023125"/>
    </source>
</evidence>
<evidence type="ECO:0000256" key="1">
    <source>
        <dbReference type="ARBA" id="ARBA00022723"/>
    </source>
</evidence>
<dbReference type="GO" id="GO:0000122">
    <property type="term" value="P:negative regulation of transcription by RNA polymerase II"/>
    <property type="evidence" value="ECO:0007669"/>
    <property type="project" value="TreeGrafter"/>
</dbReference>
<evidence type="ECO:0000256" key="3">
    <source>
        <dbReference type="ARBA" id="ARBA00022833"/>
    </source>
</evidence>
<evidence type="ECO:0000256" key="6">
    <source>
        <dbReference type="ARBA" id="ARBA00023163"/>
    </source>
</evidence>
<protein>
    <recommendedName>
        <fullName evidence="10">Nuclear receptor domain-containing protein</fullName>
    </recommendedName>
</protein>
<dbReference type="PROSITE" id="PS00031">
    <property type="entry name" value="NUCLEAR_REC_DBD_1"/>
    <property type="match status" value="1"/>
</dbReference>
<evidence type="ECO:0000256" key="2">
    <source>
        <dbReference type="ARBA" id="ARBA00022771"/>
    </source>
</evidence>
<dbReference type="Proteomes" id="UP000677228">
    <property type="component" value="Unassembled WGS sequence"/>
</dbReference>
<evidence type="ECO:0000256" key="8">
    <source>
        <dbReference type="ARBA" id="ARBA00023242"/>
    </source>
</evidence>
<organism evidence="11 13">
    <name type="scientific">Didymodactylos carnosus</name>
    <dbReference type="NCBI Taxonomy" id="1234261"/>
    <lineage>
        <taxon>Eukaryota</taxon>
        <taxon>Metazoa</taxon>
        <taxon>Spiralia</taxon>
        <taxon>Gnathifera</taxon>
        <taxon>Rotifera</taxon>
        <taxon>Eurotatoria</taxon>
        <taxon>Bdelloidea</taxon>
        <taxon>Philodinida</taxon>
        <taxon>Philodinidae</taxon>
        <taxon>Didymodactylos</taxon>
    </lineage>
</organism>
<gene>
    <name evidence="11" type="ORF">OVA965_LOCUS3164</name>
    <name evidence="12" type="ORF">TMI583_LOCUS3163</name>
</gene>
<dbReference type="InterPro" id="IPR050234">
    <property type="entry name" value="Nuclear_hormone_rcpt_NR1"/>
</dbReference>
<keyword evidence="4" id="KW-0805">Transcription regulation</keyword>
<proteinExistence type="predicted"/>
<dbReference type="AlphaFoldDB" id="A0A8S2CYP2"/>
<dbReference type="InterPro" id="IPR001628">
    <property type="entry name" value="Znf_hrmn_rcpt"/>
</dbReference>
<evidence type="ECO:0000256" key="7">
    <source>
        <dbReference type="ARBA" id="ARBA00023170"/>
    </source>
</evidence>
<feature type="compositionally biased region" description="Polar residues" evidence="9">
    <location>
        <begin position="180"/>
        <end position="191"/>
    </location>
</feature>
<dbReference type="InterPro" id="IPR013088">
    <property type="entry name" value="Znf_NHR/GATA"/>
</dbReference>
<dbReference type="GO" id="GO:0008270">
    <property type="term" value="F:zinc ion binding"/>
    <property type="evidence" value="ECO:0007669"/>
    <property type="project" value="UniProtKB-KW"/>
</dbReference>
<feature type="domain" description="Nuclear receptor" evidence="10">
    <location>
        <begin position="90"/>
        <end position="167"/>
    </location>
</feature>
<keyword evidence="6" id="KW-0804">Transcription</keyword>
<dbReference type="EMBL" id="CAJOBA010000743">
    <property type="protein sequence ID" value="CAF3553516.1"/>
    <property type="molecule type" value="Genomic_DNA"/>
</dbReference>
<dbReference type="GO" id="GO:0000978">
    <property type="term" value="F:RNA polymerase II cis-regulatory region sequence-specific DNA binding"/>
    <property type="evidence" value="ECO:0007669"/>
    <property type="project" value="TreeGrafter"/>
</dbReference>
<dbReference type="SUPFAM" id="SSF57716">
    <property type="entry name" value="Glucocorticoid receptor-like (DNA-binding domain)"/>
    <property type="match status" value="1"/>
</dbReference>
<dbReference type="InterPro" id="IPR035500">
    <property type="entry name" value="NHR-like_dom_sf"/>
</dbReference>
<evidence type="ECO:0000256" key="4">
    <source>
        <dbReference type="ARBA" id="ARBA00023015"/>
    </source>
</evidence>
<evidence type="ECO:0000313" key="11">
    <source>
        <dbReference type="EMBL" id="CAF0772572.1"/>
    </source>
</evidence>
<sequence>MTDQTKMIIITSDENIIRQFAFNKNKNTTHIIDMDNNNRQIIPIEKNNNHTINLNFHPELTRNNQIHKRTINTIDHNQSKTVKTRKKLTDLICTICGDHAIGYNYAVLSCGSCKAFFHRNGQQDLKRFKCLMNHNQCVIDYKISRKCYRCRLERCLAMGMRKDLILNQEEIQRRKDSGRNRSTSSKHSSTIELTNSIPNFESVLRTFDESDHHRFKRETENILFQALTVEDLETINSVQSSFLSIVNECEEITNIADPSDHTSELICCLQSNNKIALHIIKFCRLIDKFENINIDDRCLSMNENEPPLKDSLTVYQAQSYYTKLLWNYMIKKQGETKTYKHFTKLLTAIFKAQSTALRFREFISSQATTLDGVEDIAPLMQTVLHIS</sequence>
<dbReference type="EMBL" id="CAJNOK010000743">
    <property type="protein sequence ID" value="CAF0772572.1"/>
    <property type="molecule type" value="Genomic_DNA"/>
</dbReference>
<keyword evidence="7" id="KW-0675">Receptor</keyword>
<evidence type="ECO:0000259" key="10">
    <source>
        <dbReference type="PROSITE" id="PS51030"/>
    </source>
</evidence>
<dbReference type="Proteomes" id="UP000682733">
    <property type="component" value="Unassembled WGS sequence"/>
</dbReference>
<dbReference type="GO" id="GO:0004879">
    <property type="term" value="F:nuclear receptor activity"/>
    <property type="evidence" value="ECO:0007669"/>
    <property type="project" value="TreeGrafter"/>
</dbReference>
<dbReference type="GO" id="GO:0045944">
    <property type="term" value="P:positive regulation of transcription by RNA polymerase II"/>
    <property type="evidence" value="ECO:0007669"/>
    <property type="project" value="TreeGrafter"/>
</dbReference>
<feature type="region of interest" description="Disordered" evidence="9">
    <location>
        <begin position="172"/>
        <end position="191"/>
    </location>
</feature>
<evidence type="ECO:0000256" key="9">
    <source>
        <dbReference type="SAM" id="MobiDB-lite"/>
    </source>
</evidence>
<dbReference type="PANTHER" id="PTHR24082">
    <property type="entry name" value="NUCLEAR HORMONE RECEPTOR"/>
    <property type="match status" value="1"/>
</dbReference>
<dbReference type="PRINTS" id="PR00047">
    <property type="entry name" value="STROIDFINGER"/>
</dbReference>
<reference evidence="11" key="1">
    <citation type="submission" date="2021-02" db="EMBL/GenBank/DDBJ databases">
        <authorList>
            <person name="Nowell W R."/>
        </authorList>
    </citation>
    <scope>NUCLEOTIDE SEQUENCE</scope>
</reference>
<keyword evidence="2" id="KW-0863">Zinc-finger</keyword>
<comment type="caution">
    <text evidence="11">The sequence shown here is derived from an EMBL/GenBank/DDBJ whole genome shotgun (WGS) entry which is preliminary data.</text>
</comment>
<dbReference type="PROSITE" id="PS51030">
    <property type="entry name" value="NUCLEAR_REC_DBD_2"/>
    <property type="match status" value="1"/>
</dbReference>
<dbReference type="SMART" id="SM00399">
    <property type="entry name" value="ZnF_C4"/>
    <property type="match status" value="1"/>
</dbReference>
<evidence type="ECO:0000313" key="12">
    <source>
        <dbReference type="EMBL" id="CAF3553516.1"/>
    </source>
</evidence>
<keyword evidence="3" id="KW-0862">Zinc</keyword>
<dbReference type="PANTHER" id="PTHR24082:SF283">
    <property type="entry name" value="NUCLEAR HORMONE RECEPTOR HR96"/>
    <property type="match status" value="1"/>
</dbReference>
<evidence type="ECO:0000313" key="13">
    <source>
        <dbReference type="Proteomes" id="UP000677228"/>
    </source>
</evidence>
<dbReference type="Gene3D" id="3.30.50.10">
    <property type="entry name" value="Erythroid Transcription Factor GATA-1, subunit A"/>
    <property type="match status" value="1"/>
</dbReference>
<keyword evidence="1" id="KW-0479">Metal-binding</keyword>
<keyword evidence="8" id="KW-0539">Nucleus</keyword>